<dbReference type="Gene3D" id="3.10.129.10">
    <property type="entry name" value="Hotdog Thioesterase"/>
    <property type="match status" value="1"/>
</dbReference>
<dbReference type="SUPFAM" id="SSF54637">
    <property type="entry name" value="Thioesterase/thiol ester dehydrase-isomerase"/>
    <property type="match status" value="1"/>
</dbReference>
<name>A0A5J4WWW8_9EUKA</name>
<protein>
    <recommendedName>
        <fullName evidence="1">Thioesterase putative domain-containing protein</fullName>
    </recommendedName>
</protein>
<evidence type="ECO:0000313" key="3">
    <source>
        <dbReference type="Proteomes" id="UP000324800"/>
    </source>
</evidence>
<organism evidence="2 3">
    <name type="scientific">Streblomastix strix</name>
    <dbReference type="NCBI Taxonomy" id="222440"/>
    <lineage>
        <taxon>Eukaryota</taxon>
        <taxon>Metamonada</taxon>
        <taxon>Preaxostyla</taxon>
        <taxon>Oxymonadida</taxon>
        <taxon>Streblomastigidae</taxon>
        <taxon>Streblomastix</taxon>
    </lineage>
</organism>
<dbReference type="AlphaFoldDB" id="A0A5J4WWW8"/>
<feature type="domain" description="Thioesterase putative" evidence="1">
    <location>
        <begin position="32"/>
        <end position="120"/>
    </location>
</feature>
<accession>A0A5J4WWW8</accession>
<evidence type="ECO:0000259" key="1">
    <source>
        <dbReference type="Pfam" id="PF09500"/>
    </source>
</evidence>
<dbReference type="EMBL" id="SNRW01000872">
    <property type="protein sequence ID" value="KAA6398835.1"/>
    <property type="molecule type" value="Genomic_DNA"/>
</dbReference>
<sequence>MSHILFDERAKEVMKEMLEMNALVGAMQIVRMEIHDEQQYYICNIWSPLDQITNCDGQAFGGAVFFLLTTAGWSLLSTILSKHRVVLQQTSVEYRKQISGPFLLSKCVIEKDCEENSKISKINSDFIWGKVNVQSKGYSVNSIGDDVDESLIEAESVANIKYHIDTVPMDYVKNKHN</sequence>
<evidence type="ECO:0000313" key="2">
    <source>
        <dbReference type="EMBL" id="KAA6398835.1"/>
    </source>
</evidence>
<dbReference type="InterPro" id="IPR012660">
    <property type="entry name" value="YiiD_C"/>
</dbReference>
<proteinExistence type="predicted"/>
<dbReference type="Proteomes" id="UP000324800">
    <property type="component" value="Unassembled WGS sequence"/>
</dbReference>
<reference evidence="2 3" key="1">
    <citation type="submission" date="2019-03" db="EMBL/GenBank/DDBJ databases">
        <title>Single cell metagenomics reveals metabolic interactions within the superorganism composed of flagellate Streblomastix strix and complex community of Bacteroidetes bacteria on its surface.</title>
        <authorList>
            <person name="Treitli S.C."/>
            <person name="Kolisko M."/>
            <person name="Husnik F."/>
            <person name="Keeling P."/>
            <person name="Hampl V."/>
        </authorList>
    </citation>
    <scope>NUCLEOTIDE SEQUENCE [LARGE SCALE GENOMIC DNA]</scope>
    <source>
        <strain evidence="2">ST1C</strain>
    </source>
</reference>
<gene>
    <name evidence="2" type="ORF">EZS28_005641</name>
</gene>
<dbReference type="Pfam" id="PF09500">
    <property type="entry name" value="YiiD_C"/>
    <property type="match status" value="1"/>
</dbReference>
<comment type="caution">
    <text evidence="2">The sequence shown here is derived from an EMBL/GenBank/DDBJ whole genome shotgun (WGS) entry which is preliminary data.</text>
</comment>
<dbReference type="InterPro" id="IPR029069">
    <property type="entry name" value="HotDog_dom_sf"/>
</dbReference>